<sequence length="336" mass="36006">MKPLVIRSALDAIATVPYLLGFHPSRSLVVIGFEGPDGTCAVRVDLPSPNAARVSAMLAGNGFRRALLLAYGTADEAAAATGAMRDALAATHIEVAEAIRIADGRWWSLTCTDACCPPEGTPYDIDGSVLAAEAVFAGHVALPDRSELTGSVRPLEGAARRSMREATRRAERRLLDRARDGTTSIQYQSRMVEEGLGLLPRLLSRARAGSPPTDDEVARLGLLLTELRVRDEAWVRIDEDSPAPDIAFWRDIVRRVEDPYAAAPASLLAFAAYAAGDGGLANIAVERALEVDPAYSMAVILREVMAVGIPPTRARMRMTPEDLAAAYQEGPHRQAG</sequence>
<dbReference type="RefSeq" id="WP_231333986.1">
    <property type="nucleotide sequence ID" value="NZ_CP059572.1"/>
</dbReference>
<proteinExistence type="predicted"/>
<dbReference type="InterPro" id="IPR025447">
    <property type="entry name" value="DUF4192"/>
</dbReference>
<name>A0ABX8QQ08_9ACTN</name>
<organism evidence="1 2">
    <name type="scientific">Actinomadura graeca</name>
    <dbReference type="NCBI Taxonomy" id="2750812"/>
    <lineage>
        <taxon>Bacteria</taxon>
        <taxon>Bacillati</taxon>
        <taxon>Actinomycetota</taxon>
        <taxon>Actinomycetes</taxon>
        <taxon>Streptosporangiales</taxon>
        <taxon>Thermomonosporaceae</taxon>
        <taxon>Actinomadura</taxon>
    </lineage>
</organism>
<evidence type="ECO:0000313" key="2">
    <source>
        <dbReference type="Proteomes" id="UP001049518"/>
    </source>
</evidence>
<reference evidence="1" key="1">
    <citation type="submission" date="2020-07" db="EMBL/GenBank/DDBJ databases">
        <authorList>
            <person name="Tarantini F.S."/>
            <person name="Hong K.W."/>
            <person name="Chan K.G."/>
        </authorList>
    </citation>
    <scope>NUCLEOTIDE SEQUENCE</scope>
    <source>
        <strain evidence="1">32-07</strain>
    </source>
</reference>
<keyword evidence="2" id="KW-1185">Reference proteome</keyword>
<evidence type="ECO:0000313" key="1">
    <source>
        <dbReference type="EMBL" id="QXJ20870.1"/>
    </source>
</evidence>
<dbReference type="Pfam" id="PF13830">
    <property type="entry name" value="DUF4192"/>
    <property type="match status" value="1"/>
</dbReference>
<protein>
    <submittedName>
        <fullName evidence="1">DUF4192 domain-containing protein</fullName>
    </submittedName>
</protein>
<dbReference type="Proteomes" id="UP001049518">
    <property type="component" value="Chromosome"/>
</dbReference>
<accession>A0ABX8QQ08</accession>
<gene>
    <name evidence="1" type="ORF">AGRA3207_001658</name>
</gene>
<dbReference type="EMBL" id="CP059572">
    <property type="protein sequence ID" value="QXJ20870.1"/>
    <property type="molecule type" value="Genomic_DNA"/>
</dbReference>